<organism evidence="2">
    <name type="scientific">Candidatus Electrothrix aestuarii</name>
    <dbReference type="NCBI Taxonomy" id="3062594"/>
    <lineage>
        <taxon>Bacteria</taxon>
        <taxon>Pseudomonadati</taxon>
        <taxon>Thermodesulfobacteriota</taxon>
        <taxon>Desulfobulbia</taxon>
        <taxon>Desulfobulbales</taxon>
        <taxon>Desulfobulbaceae</taxon>
        <taxon>Candidatus Electrothrix</taxon>
    </lineage>
</organism>
<gene>
    <name evidence="2" type="ORF">Q3M24_06125</name>
</gene>
<reference evidence="2" key="2">
    <citation type="submission" date="2024-06" db="EMBL/GenBank/DDBJ databases">
        <authorList>
            <person name="Plum-Jensen L.E."/>
            <person name="Schramm A."/>
            <person name="Marshall I.P.G."/>
        </authorList>
    </citation>
    <scope>NUCLEOTIDE SEQUENCE</scope>
    <source>
        <strain evidence="2">Rat1</strain>
    </source>
</reference>
<protein>
    <submittedName>
        <fullName evidence="2">Uncharacterized protein</fullName>
    </submittedName>
</protein>
<accession>A0AAU8LYS4</accession>
<reference evidence="2" key="1">
    <citation type="journal article" date="2024" name="Syst. Appl. Microbiol.">
        <title>First single-strain enrichments of Electrothrix cable bacteria, description of E. aestuarii sp. nov. and E. rattekaaiensis sp. nov., and proposal of a cable bacteria taxonomy following the rules of the SeqCode.</title>
        <authorList>
            <person name="Plum-Jensen L.E."/>
            <person name="Schramm A."/>
            <person name="Marshall I.P.G."/>
        </authorList>
    </citation>
    <scope>NUCLEOTIDE SEQUENCE</scope>
    <source>
        <strain evidence="2">Rat1</strain>
    </source>
</reference>
<evidence type="ECO:0000256" key="1">
    <source>
        <dbReference type="SAM" id="SignalP"/>
    </source>
</evidence>
<dbReference type="EMBL" id="CP159373">
    <property type="protein sequence ID" value="XCN74323.1"/>
    <property type="molecule type" value="Genomic_DNA"/>
</dbReference>
<keyword evidence="1" id="KW-0732">Signal</keyword>
<sequence length="108" mass="11787">MNLRILLFGGLLLALPCIASAKSGYVDHDYSVECETHDETKCTVKSNKTIKSVRVEFLSHKAHSQSGFVKKEFEGCPTEVSIDFDASPKAKFFIQTCDGSSGVKVIGL</sequence>
<feature type="signal peptide" evidence="1">
    <location>
        <begin position="1"/>
        <end position="21"/>
    </location>
</feature>
<dbReference type="AlphaFoldDB" id="A0AAU8LYS4"/>
<name>A0AAU8LYS4_9BACT</name>
<evidence type="ECO:0000313" key="2">
    <source>
        <dbReference type="EMBL" id="XCN74323.1"/>
    </source>
</evidence>
<dbReference type="KEGG" id="eaj:Q3M24_06125"/>
<proteinExistence type="predicted"/>
<feature type="chain" id="PRO_5044020660" evidence="1">
    <location>
        <begin position="22"/>
        <end position="108"/>
    </location>
</feature>